<name>A0ACC2XK71_9TREE</name>
<accession>A0ACC2XK71</accession>
<reference evidence="1" key="1">
    <citation type="submission" date="2023-04" db="EMBL/GenBank/DDBJ databases">
        <title>Draft Genome sequencing of Naganishia species isolated from polar environments using Oxford Nanopore Technology.</title>
        <authorList>
            <person name="Leo P."/>
            <person name="Venkateswaran K."/>
        </authorList>
    </citation>
    <scope>NUCLEOTIDE SEQUENCE</scope>
    <source>
        <strain evidence="1">DBVPG 5303</strain>
    </source>
</reference>
<evidence type="ECO:0000313" key="1">
    <source>
        <dbReference type="EMBL" id="KAJ9124420.1"/>
    </source>
</evidence>
<keyword evidence="2" id="KW-1185">Reference proteome</keyword>
<evidence type="ECO:0000313" key="2">
    <source>
        <dbReference type="Proteomes" id="UP001234202"/>
    </source>
</evidence>
<dbReference type="Proteomes" id="UP001234202">
    <property type="component" value="Unassembled WGS sequence"/>
</dbReference>
<gene>
    <name evidence="1" type="ORF">QFC24_003207</name>
</gene>
<organism evidence="1 2">
    <name type="scientific">Naganishia onofrii</name>
    <dbReference type="NCBI Taxonomy" id="1851511"/>
    <lineage>
        <taxon>Eukaryota</taxon>
        <taxon>Fungi</taxon>
        <taxon>Dikarya</taxon>
        <taxon>Basidiomycota</taxon>
        <taxon>Agaricomycotina</taxon>
        <taxon>Tremellomycetes</taxon>
        <taxon>Filobasidiales</taxon>
        <taxon>Filobasidiaceae</taxon>
        <taxon>Naganishia</taxon>
    </lineage>
</organism>
<sequence>MSCEIRQVSIWHIKLEGILEEHYMKKIQEDWHHSQRLHQDRLVLKHLRYSRDLRSAFDQMLNLMQQTHGIPTVLEHPLITQLFDHLVLQHDYTASEEIVQRICEEGMMQEHPALSPTGYTWKAIGDASHEKPSPRGGHAICAYDGTYWLFGGCMSDGQRQVSAWADRFF</sequence>
<protein>
    <submittedName>
        <fullName evidence="1">Uncharacterized protein</fullName>
    </submittedName>
</protein>
<comment type="caution">
    <text evidence="1">The sequence shown here is derived from an EMBL/GenBank/DDBJ whole genome shotgun (WGS) entry which is preliminary data.</text>
</comment>
<dbReference type="EMBL" id="JASBWV010000010">
    <property type="protein sequence ID" value="KAJ9124420.1"/>
    <property type="molecule type" value="Genomic_DNA"/>
</dbReference>
<proteinExistence type="predicted"/>